<sequence length="449" mass="47053">MRLLSTLVLLCLLLHSSVAKKKQEKKEGGYWEHLASEVYEHASEASQKLSKASADALKRVNEVVDTDKVALYASDAYATAATAAGQLGKKAVEVSSAAYESVNAVVESGEASRTASDVFNSAAAAAKQIGQNAAEVSSAAYAHVNAALEERDWKTRASDAARDAAAAASSAAVTLARGLSEAAKGRSEDETWSAYISRVAPALAYGEGTQAEGKAETDNAEAAGAKDGEEIKDQRSVEKKHHSLEEYFLFWRALNGSSWRESLTEFAQRFYYENDENEKRAVNNGYAAAINTLAGSFKQINQYGRGAIYSLSDGFGWGMRQINTARPKAIFKPSLFGSAFSQAGSLFWYGSVAAEGINVANAAVKDLDEGTSINTVRASSKAVASWTGAAVGASAGATLLSVVPVIGPLVGGIAGGIAGAYSGEIAGEAGANAYVQAFSKEHNITDPQN</sequence>
<feature type="compositionally biased region" description="Basic and acidic residues" evidence="1">
    <location>
        <begin position="224"/>
        <end position="236"/>
    </location>
</feature>
<organism evidence="3 4">
    <name type="scientific">Pristionchus mayeri</name>
    <dbReference type="NCBI Taxonomy" id="1317129"/>
    <lineage>
        <taxon>Eukaryota</taxon>
        <taxon>Metazoa</taxon>
        <taxon>Ecdysozoa</taxon>
        <taxon>Nematoda</taxon>
        <taxon>Chromadorea</taxon>
        <taxon>Rhabditida</taxon>
        <taxon>Rhabditina</taxon>
        <taxon>Diplogasteromorpha</taxon>
        <taxon>Diplogasteroidea</taxon>
        <taxon>Neodiplogasteridae</taxon>
        <taxon>Pristionchus</taxon>
    </lineage>
</organism>
<protein>
    <submittedName>
        <fullName evidence="3">Uncharacterized protein</fullName>
    </submittedName>
</protein>
<reference evidence="4" key="1">
    <citation type="submission" date="2022-10" db="EMBL/GenBank/DDBJ databases">
        <title>Genome assembly of Pristionchus species.</title>
        <authorList>
            <person name="Yoshida K."/>
            <person name="Sommer R.J."/>
        </authorList>
    </citation>
    <scope>NUCLEOTIDE SEQUENCE [LARGE SCALE GENOMIC DNA]</scope>
    <source>
        <strain evidence="4">RS5460</strain>
    </source>
</reference>
<feature type="chain" id="PRO_5042886507" evidence="2">
    <location>
        <begin position="20"/>
        <end position="449"/>
    </location>
</feature>
<evidence type="ECO:0000313" key="4">
    <source>
        <dbReference type="Proteomes" id="UP001328107"/>
    </source>
</evidence>
<feature type="signal peptide" evidence="2">
    <location>
        <begin position="1"/>
        <end position="19"/>
    </location>
</feature>
<proteinExistence type="predicted"/>
<feature type="region of interest" description="Disordered" evidence="1">
    <location>
        <begin position="209"/>
        <end position="236"/>
    </location>
</feature>
<keyword evidence="2" id="KW-0732">Signal</keyword>
<dbReference type="Proteomes" id="UP001328107">
    <property type="component" value="Unassembled WGS sequence"/>
</dbReference>
<dbReference type="PANTHER" id="PTHR21525">
    <property type="entry name" value="MOTILE SPERM PROTEIN"/>
    <property type="match status" value="1"/>
</dbReference>
<dbReference type="EMBL" id="BTRK01000006">
    <property type="protein sequence ID" value="GMR57657.1"/>
    <property type="molecule type" value="Genomic_DNA"/>
</dbReference>
<dbReference type="AlphaFoldDB" id="A0AAN5I9H0"/>
<gene>
    <name evidence="3" type="ORF">PMAYCL1PPCAC_27852</name>
</gene>
<dbReference type="PANTHER" id="PTHR21525:SF9">
    <property type="entry name" value="CHANNEL_COLICIN DOMAIN-CONTAINING PROTEIN"/>
    <property type="match status" value="1"/>
</dbReference>
<evidence type="ECO:0000313" key="3">
    <source>
        <dbReference type="EMBL" id="GMR57657.1"/>
    </source>
</evidence>
<accession>A0AAN5I9H0</accession>
<comment type="caution">
    <text evidence="3">The sequence shown here is derived from an EMBL/GenBank/DDBJ whole genome shotgun (WGS) entry which is preliminary data.</text>
</comment>
<name>A0AAN5I9H0_9BILA</name>
<keyword evidence="4" id="KW-1185">Reference proteome</keyword>
<evidence type="ECO:0000256" key="2">
    <source>
        <dbReference type="SAM" id="SignalP"/>
    </source>
</evidence>
<evidence type="ECO:0000256" key="1">
    <source>
        <dbReference type="SAM" id="MobiDB-lite"/>
    </source>
</evidence>